<evidence type="ECO:0000256" key="1">
    <source>
        <dbReference type="SAM" id="Phobius"/>
    </source>
</evidence>
<dbReference type="RefSeq" id="WP_004559957.1">
    <property type="nucleotide sequence ID" value="NZ_AOUO01000623.1"/>
</dbReference>
<feature type="non-terminal residue" evidence="2">
    <location>
        <position position="103"/>
    </location>
</feature>
<name>R1FVH3_9PSEU</name>
<dbReference type="AlphaFoldDB" id="R1FVH3"/>
<gene>
    <name evidence="2" type="ORF">H480_37110</name>
</gene>
<accession>R1FVH3</accession>
<evidence type="ECO:0000313" key="2">
    <source>
        <dbReference type="EMBL" id="EOD63418.1"/>
    </source>
</evidence>
<reference evidence="2 3" key="1">
    <citation type="submission" date="2013-02" db="EMBL/GenBank/DDBJ databases">
        <title>Draft genome sequence of Amycolatopsis vancoresmycina strain DSM 44592T.</title>
        <authorList>
            <person name="Kumar S."/>
            <person name="Kaur N."/>
            <person name="Kaur C."/>
            <person name="Raghava G.P.S."/>
            <person name="Mayilraj S."/>
        </authorList>
    </citation>
    <scope>NUCLEOTIDE SEQUENCE [LARGE SCALE GENOMIC DNA]</scope>
    <source>
        <strain evidence="2 3">DSM 44592</strain>
    </source>
</reference>
<dbReference type="Pfam" id="PF13440">
    <property type="entry name" value="Polysacc_synt_3"/>
    <property type="match status" value="1"/>
</dbReference>
<feature type="transmembrane region" description="Helical" evidence="1">
    <location>
        <begin position="43"/>
        <end position="68"/>
    </location>
</feature>
<keyword evidence="1" id="KW-0472">Membrane</keyword>
<sequence>MTPTLGSRAVRGSLWLGVVNLVSKSSQMLVTLVLAALLTEGQLGAVALAVALVNLGQVVQSIGVYDVIGRTERDPRRTAGTVLTLSVGAGAALAVALAALAGP</sequence>
<keyword evidence="1" id="KW-0812">Transmembrane</keyword>
<keyword evidence="3" id="KW-1185">Reference proteome</keyword>
<dbReference type="Proteomes" id="UP000014139">
    <property type="component" value="Unassembled WGS sequence"/>
</dbReference>
<organism evidence="2 3">
    <name type="scientific">Amycolatopsis vancoresmycina DSM 44592</name>
    <dbReference type="NCBI Taxonomy" id="1292037"/>
    <lineage>
        <taxon>Bacteria</taxon>
        <taxon>Bacillati</taxon>
        <taxon>Actinomycetota</taxon>
        <taxon>Actinomycetes</taxon>
        <taxon>Pseudonocardiales</taxon>
        <taxon>Pseudonocardiaceae</taxon>
        <taxon>Amycolatopsis</taxon>
    </lineage>
</organism>
<feature type="transmembrane region" description="Helical" evidence="1">
    <location>
        <begin position="12"/>
        <end position="37"/>
    </location>
</feature>
<dbReference type="EMBL" id="AOUO01000623">
    <property type="protein sequence ID" value="EOD63418.1"/>
    <property type="molecule type" value="Genomic_DNA"/>
</dbReference>
<protein>
    <submittedName>
        <fullName evidence="2">Polysaccharide biosynthesis protein</fullName>
    </submittedName>
</protein>
<comment type="caution">
    <text evidence="2">The sequence shown here is derived from an EMBL/GenBank/DDBJ whole genome shotgun (WGS) entry which is preliminary data.</text>
</comment>
<evidence type="ECO:0000313" key="3">
    <source>
        <dbReference type="Proteomes" id="UP000014139"/>
    </source>
</evidence>
<keyword evidence="1" id="KW-1133">Transmembrane helix</keyword>
<proteinExistence type="predicted"/>
<feature type="transmembrane region" description="Helical" evidence="1">
    <location>
        <begin position="80"/>
        <end position="101"/>
    </location>
</feature>
<dbReference type="eggNOG" id="COG2244">
    <property type="taxonomic scope" value="Bacteria"/>
</dbReference>